<name>A0A183M9P4_9TREM</name>
<dbReference type="SUPFAM" id="SSF48484">
    <property type="entry name" value="Lipoxigenase"/>
    <property type="match status" value="1"/>
</dbReference>
<gene>
    <name evidence="1" type="ORF">SMRZ_LOCUS12769</name>
</gene>
<dbReference type="AlphaFoldDB" id="A0A183M9P4"/>
<organism evidence="1 2">
    <name type="scientific">Schistosoma margrebowiei</name>
    <dbReference type="NCBI Taxonomy" id="48269"/>
    <lineage>
        <taxon>Eukaryota</taxon>
        <taxon>Metazoa</taxon>
        <taxon>Spiralia</taxon>
        <taxon>Lophotrochozoa</taxon>
        <taxon>Platyhelminthes</taxon>
        <taxon>Trematoda</taxon>
        <taxon>Digenea</taxon>
        <taxon>Strigeidida</taxon>
        <taxon>Schistosomatoidea</taxon>
        <taxon>Schistosomatidae</taxon>
        <taxon>Schistosoma</taxon>
    </lineage>
</organism>
<dbReference type="GO" id="GO:0016702">
    <property type="term" value="F:oxidoreductase activity, acting on single donors with incorporation of molecular oxygen, incorporation of two atoms of oxygen"/>
    <property type="evidence" value="ECO:0007669"/>
    <property type="project" value="InterPro"/>
</dbReference>
<proteinExistence type="predicted"/>
<feature type="non-terminal residue" evidence="1">
    <location>
        <position position="1"/>
    </location>
</feature>
<protein>
    <submittedName>
        <fullName evidence="1">Uncharacterized protein</fullName>
    </submittedName>
</protein>
<accession>A0A183M9P4</accession>
<dbReference type="GO" id="GO:0034440">
    <property type="term" value="P:lipid oxidation"/>
    <property type="evidence" value="ECO:0007669"/>
    <property type="project" value="InterPro"/>
</dbReference>
<dbReference type="PANTHER" id="PTHR11771">
    <property type="entry name" value="LIPOXYGENASE"/>
    <property type="match status" value="1"/>
</dbReference>
<reference evidence="1 2" key="1">
    <citation type="submission" date="2018-11" db="EMBL/GenBank/DDBJ databases">
        <authorList>
            <consortium name="Pathogen Informatics"/>
        </authorList>
    </citation>
    <scope>NUCLEOTIDE SEQUENCE [LARGE SCALE GENOMIC DNA]</scope>
    <source>
        <strain evidence="1 2">Zambia</strain>
    </source>
</reference>
<dbReference type="InterPro" id="IPR000907">
    <property type="entry name" value="LipOase"/>
</dbReference>
<evidence type="ECO:0000313" key="1">
    <source>
        <dbReference type="EMBL" id="VDP01992.1"/>
    </source>
</evidence>
<dbReference type="Proteomes" id="UP000277204">
    <property type="component" value="Unassembled WGS sequence"/>
</dbReference>
<dbReference type="EMBL" id="UZAI01008426">
    <property type="protein sequence ID" value="VDP01992.1"/>
    <property type="molecule type" value="Genomic_DNA"/>
</dbReference>
<dbReference type="InterPro" id="IPR036226">
    <property type="entry name" value="LipOase_C_sf"/>
</dbReference>
<sequence length="184" mass="21797">GNEINLNFPLLRTAGGTEQIIHDNELQSWRHEIASPMEEGGLGLVGVPGSTIKDLSYLFNTIRKLKEWTFENGWISRNIQLSRKGIKQLLRRAFKKWRFDVNANIYRELESRGVFDPNSLGNYPYREDAILVYHALEQFISSYVRLFYRKYYFWFFLVSISFCSYFSCSFLLSAYSEFHIQWML</sequence>
<evidence type="ECO:0000313" key="2">
    <source>
        <dbReference type="Proteomes" id="UP000277204"/>
    </source>
</evidence>
<dbReference type="GO" id="GO:0046872">
    <property type="term" value="F:metal ion binding"/>
    <property type="evidence" value="ECO:0007669"/>
    <property type="project" value="InterPro"/>
</dbReference>
<dbReference type="Gene3D" id="1.20.245.10">
    <property type="entry name" value="Lipoxygenase-1, Domain 5"/>
    <property type="match status" value="1"/>
</dbReference>
<dbReference type="STRING" id="48269.A0A183M9P4"/>
<keyword evidence="2" id="KW-1185">Reference proteome</keyword>